<gene>
    <name evidence="1" type="ORF">C5Y98_30855</name>
</gene>
<evidence type="ECO:0000313" key="1">
    <source>
        <dbReference type="EMBL" id="PQO26249.1"/>
    </source>
</evidence>
<evidence type="ECO:0000313" key="2">
    <source>
        <dbReference type="Proteomes" id="UP000239388"/>
    </source>
</evidence>
<dbReference type="EMBL" id="PUIB01000032">
    <property type="protein sequence ID" value="PQO26249.1"/>
    <property type="molecule type" value="Genomic_DNA"/>
</dbReference>
<accession>A0A2S8F275</accession>
<dbReference type="Proteomes" id="UP000239388">
    <property type="component" value="Unassembled WGS sequence"/>
</dbReference>
<sequence>MHIDKPKLPKGTCYVTRAGKLETALADAGITTEVTLYFTSCRYPLRASFIPPNPNVGYERISISIGTTPSTAAAAARAFVDEIAIPQFIAWATEILALPPDSPRRQVGQDFEADIDVYRDFLAAWSPKSDGPVR</sequence>
<name>A0A2S8F275_9BACT</name>
<comment type="caution">
    <text evidence="1">The sequence shown here is derived from an EMBL/GenBank/DDBJ whole genome shotgun (WGS) entry which is preliminary data.</text>
</comment>
<dbReference type="RefSeq" id="WP_105360210.1">
    <property type="nucleotide sequence ID" value="NZ_PUIB01000032.1"/>
</dbReference>
<protein>
    <submittedName>
        <fullName evidence="1">Uncharacterized protein</fullName>
    </submittedName>
</protein>
<dbReference type="OrthoDB" id="7605379at2"/>
<reference evidence="1 2" key="1">
    <citation type="submission" date="2018-02" db="EMBL/GenBank/DDBJ databases">
        <title>Comparative genomes isolates from brazilian mangrove.</title>
        <authorList>
            <person name="Araujo J.E."/>
            <person name="Taketani R.G."/>
            <person name="Silva M.C.P."/>
            <person name="Loureco M.V."/>
            <person name="Andreote F.D."/>
        </authorList>
    </citation>
    <scope>NUCLEOTIDE SEQUENCE [LARGE SCALE GENOMIC DNA]</scope>
    <source>
        <strain evidence="1 2">NAP PRIS-MGV</strain>
    </source>
</reference>
<organism evidence="1 2">
    <name type="scientific">Blastopirellula marina</name>
    <dbReference type="NCBI Taxonomy" id="124"/>
    <lineage>
        <taxon>Bacteria</taxon>
        <taxon>Pseudomonadati</taxon>
        <taxon>Planctomycetota</taxon>
        <taxon>Planctomycetia</taxon>
        <taxon>Pirellulales</taxon>
        <taxon>Pirellulaceae</taxon>
        <taxon>Blastopirellula</taxon>
    </lineage>
</organism>
<dbReference type="AlphaFoldDB" id="A0A2S8F275"/>
<proteinExistence type="predicted"/>